<sequence>MSKKNEIKKWFNYFFYVWCTLALLFAVLLDLICGTVYDPKKSNFDVAIIEQSIYFSVWVAIMTSFFGLINWIHIHNKSMAKWMVGKNAHTSITTLNIVIFILFNVTFIVQKGDIIGFDTWYGKTKSIIEHILTPIIVLAFYFIYQNEKVEDKLFIKKYCWFNLIFVGIYSFYIILRMSMLLKLNIETNETLPLIPYPQIDPTIVGYPIFIAGTLAGNFGTVFISIFFNKMSNIKYVAIQKNLSANKTNKNIN</sequence>
<dbReference type="Proteomes" id="UP000063919">
    <property type="component" value="Chromosome"/>
</dbReference>
<evidence type="ECO:0000256" key="1">
    <source>
        <dbReference type="SAM" id="Phobius"/>
    </source>
</evidence>
<keyword evidence="3" id="KW-1185">Reference proteome</keyword>
<feature type="transmembrane region" description="Helical" evidence="1">
    <location>
        <begin position="52"/>
        <end position="72"/>
    </location>
</feature>
<keyword evidence="1" id="KW-1133">Transmembrane helix</keyword>
<dbReference type="AlphaFoldDB" id="A0A0M4JJ16"/>
<feature type="transmembrane region" description="Helical" evidence="1">
    <location>
        <begin position="158"/>
        <end position="183"/>
    </location>
</feature>
<evidence type="ECO:0008006" key="4">
    <source>
        <dbReference type="Google" id="ProtNLM"/>
    </source>
</evidence>
<organism evidence="2 3">
    <name type="scientific">Spiroplasma cantharicola</name>
    <dbReference type="NCBI Taxonomy" id="362837"/>
    <lineage>
        <taxon>Bacteria</taxon>
        <taxon>Bacillati</taxon>
        <taxon>Mycoplasmatota</taxon>
        <taxon>Mollicutes</taxon>
        <taxon>Entomoplasmatales</taxon>
        <taxon>Spiroplasmataceae</taxon>
        <taxon>Spiroplasma</taxon>
    </lineage>
</organism>
<evidence type="ECO:0000313" key="3">
    <source>
        <dbReference type="Proteomes" id="UP000063919"/>
    </source>
</evidence>
<proteinExistence type="predicted"/>
<feature type="transmembrane region" description="Helical" evidence="1">
    <location>
        <begin position="92"/>
        <end position="110"/>
    </location>
</feature>
<feature type="transmembrane region" description="Helical" evidence="1">
    <location>
        <begin position="203"/>
        <end position="227"/>
    </location>
</feature>
<reference evidence="2 3" key="1">
    <citation type="journal article" date="2015" name="Genome Announc.">
        <title>Complete Genome Sequence of Spiroplasma cantharicola CC-1T (DSM 21588), a Bacterium Isolated from Soldier Beetle (Cantharis carolinus).</title>
        <authorList>
            <person name="Lo W.S."/>
            <person name="Liu P.Y."/>
            <person name="Kuo C.H."/>
        </authorList>
    </citation>
    <scope>NUCLEOTIDE SEQUENCE [LARGE SCALE GENOMIC DNA]</scope>
    <source>
        <strain evidence="2 3">CC-1</strain>
    </source>
</reference>
<gene>
    <name evidence="2" type="ORF">SCANT_v1c07970</name>
</gene>
<dbReference type="RefSeq" id="WP_053946454.1">
    <property type="nucleotide sequence ID" value="NZ_CP012622.1"/>
</dbReference>
<evidence type="ECO:0000313" key="2">
    <source>
        <dbReference type="EMBL" id="ALD66703.1"/>
    </source>
</evidence>
<keyword evidence="1" id="KW-0472">Membrane</keyword>
<name>A0A0M4JJ16_9MOLU</name>
<feature type="transmembrane region" description="Helical" evidence="1">
    <location>
        <begin position="12"/>
        <end position="32"/>
    </location>
</feature>
<protein>
    <recommendedName>
        <fullName evidence="4">Transmembrane protein</fullName>
    </recommendedName>
</protein>
<feature type="transmembrane region" description="Helical" evidence="1">
    <location>
        <begin position="130"/>
        <end position="146"/>
    </location>
</feature>
<accession>A0A0M4JJ16</accession>
<dbReference type="PATRIC" id="fig|362837.3.peg.813"/>
<dbReference type="OrthoDB" id="388890at2"/>
<dbReference type="STRING" id="362837.SCANT_v1c07970"/>
<keyword evidence="1" id="KW-0812">Transmembrane</keyword>
<dbReference type="EMBL" id="CP012622">
    <property type="protein sequence ID" value="ALD66703.1"/>
    <property type="molecule type" value="Genomic_DNA"/>
</dbReference>
<dbReference type="KEGG" id="scj:SCANT_v1c07970"/>